<evidence type="ECO:0000256" key="9">
    <source>
        <dbReference type="PIRSR" id="PIRSR000294-2"/>
    </source>
</evidence>
<keyword evidence="3 9" id="KW-0479">Metal-binding</keyword>
<dbReference type="PROSITE" id="PS51007">
    <property type="entry name" value="CYTC"/>
    <property type="match status" value="1"/>
</dbReference>
<organism evidence="13 14">
    <name type="scientific">Methylomarinum roseum</name>
    <dbReference type="NCBI Taxonomy" id="3067653"/>
    <lineage>
        <taxon>Bacteria</taxon>
        <taxon>Pseudomonadati</taxon>
        <taxon>Pseudomonadota</taxon>
        <taxon>Gammaproteobacteria</taxon>
        <taxon>Methylococcales</taxon>
        <taxon>Methylococcaceae</taxon>
        <taxon>Methylomarinum</taxon>
    </lineage>
</organism>
<dbReference type="AlphaFoldDB" id="A0AAU7NU97"/>
<feature type="binding site" description="covalent" evidence="8">
    <location>
        <position position="85"/>
    </location>
    <ligand>
        <name>heme c</name>
        <dbReference type="ChEBI" id="CHEBI:61717"/>
        <label>1</label>
    </ligand>
</feature>
<evidence type="ECO:0000256" key="1">
    <source>
        <dbReference type="ARBA" id="ARBA00004418"/>
    </source>
</evidence>
<feature type="binding site" description="axial binding residue" evidence="9">
    <location>
        <position position="86"/>
    </location>
    <ligand>
        <name>heme c</name>
        <dbReference type="ChEBI" id="CHEBI:61717"/>
        <label>1</label>
    </ligand>
    <ligandPart>
        <name>Fe</name>
        <dbReference type="ChEBI" id="CHEBI:18248"/>
    </ligandPart>
</feature>
<dbReference type="InterPro" id="IPR004852">
    <property type="entry name" value="Di-haem_cyt_c_peroxidsae"/>
</dbReference>
<comment type="PTM">
    <text evidence="8">Binds 2 heme groups per subunit.</text>
</comment>
<dbReference type="GO" id="GO:0046872">
    <property type="term" value="F:metal ion binding"/>
    <property type="evidence" value="ECO:0007669"/>
    <property type="project" value="UniProtKB-KW"/>
</dbReference>
<feature type="binding site" description="covalent" evidence="8">
    <location>
        <position position="82"/>
    </location>
    <ligand>
        <name>heme c</name>
        <dbReference type="ChEBI" id="CHEBI:61717"/>
        <label>1</label>
    </ligand>
</feature>
<dbReference type="InterPro" id="IPR009056">
    <property type="entry name" value="Cyt_c-like_dom"/>
</dbReference>
<dbReference type="InterPro" id="IPR051395">
    <property type="entry name" value="Cytochrome_c_Peroxidase/MauG"/>
</dbReference>
<name>A0AAU7NU97_9GAMM</name>
<dbReference type="GO" id="GO:0004130">
    <property type="term" value="F:cytochrome-c peroxidase activity"/>
    <property type="evidence" value="ECO:0007669"/>
    <property type="project" value="UniProtKB-EC"/>
</dbReference>
<keyword evidence="6 13" id="KW-0560">Oxidoreductase</keyword>
<dbReference type="InterPro" id="IPR026259">
    <property type="entry name" value="MauG/Cytc_peroxidase"/>
</dbReference>
<dbReference type="GO" id="GO:0042597">
    <property type="term" value="C:periplasmic space"/>
    <property type="evidence" value="ECO:0007669"/>
    <property type="project" value="UniProtKB-SubCell"/>
</dbReference>
<evidence type="ECO:0000256" key="2">
    <source>
        <dbReference type="ARBA" id="ARBA00022617"/>
    </source>
</evidence>
<dbReference type="EC" id="1.11.1.5" evidence="13"/>
<keyword evidence="2 8" id="KW-0349">Heme</keyword>
<evidence type="ECO:0000313" key="14">
    <source>
        <dbReference type="Proteomes" id="UP001225378"/>
    </source>
</evidence>
<dbReference type="GO" id="GO:0009055">
    <property type="term" value="F:electron transfer activity"/>
    <property type="evidence" value="ECO:0007669"/>
    <property type="project" value="InterPro"/>
</dbReference>
<dbReference type="RefSeq" id="WP_305906643.1">
    <property type="nucleotide sequence ID" value="NZ_CP157743.1"/>
</dbReference>
<dbReference type="Pfam" id="PF00034">
    <property type="entry name" value="Cytochrom_C"/>
    <property type="match status" value="1"/>
</dbReference>
<dbReference type="InterPro" id="IPR036909">
    <property type="entry name" value="Cyt_c-like_dom_sf"/>
</dbReference>
<evidence type="ECO:0000256" key="8">
    <source>
        <dbReference type="PIRSR" id="PIRSR000294-1"/>
    </source>
</evidence>
<evidence type="ECO:0000256" key="7">
    <source>
        <dbReference type="ARBA" id="ARBA00023004"/>
    </source>
</evidence>
<evidence type="ECO:0000256" key="10">
    <source>
        <dbReference type="SAM" id="MobiDB-lite"/>
    </source>
</evidence>
<feature type="binding site" description="covalent" evidence="8">
    <location>
        <position position="231"/>
    </location>
    <ligand>
        <name>heme c</name>
        <dbReference type="ChEBI" id="CHEBI:61717"/>
        <label>2</label>
    </ligand>
</feature>
<dbReference type="KEGG" id="mech:Q9L42_019925"/>
<dbReference type="Pfam" id="PF03150">
    <property type="entry name" value="CCP_MauG"/>
    <property type="match status" value="1"/>
</dbReference>
<evidence type="ECO:0000313" key="13">
    <source>
        <dbReference type="EMBL" id="XBS20581.1"/>
    </source>
</evidence>
<dbReference type="GO" id="GO:0020037">
    <property type="term" value="F:heme binding"/>
    <property type="evidence" value="ECO:0007669"/>
    <property type="project" value="InterPro"/>
</dbReference>
<evidence type="ECO:0000256" key="4">
    <source>
        <dbReference type="ARBA" id="ARBA00022729"/>
    </source>
</evidence>
<keyword evidence="7 9" id="KW-0408">Iron</keyword>
<dbReference type="SUPFAM" id="SSF46626">
    <property type="entry name" value="Cytochrome c"/>
    <property type="match status" value="2"/>
</dbReference>
<feature type="region of interest" description="Disordered" evidence="10">
    <location>
        <begin position="21"/>
        <end position="57"/>
    </location>
</feature>
<protein>
    <submittedName>
        <fullName evidence="13">Cytochrome c peroxidase</fullName>
        <ecNumber evidence="13">1.11.1.5</ecNumber>
    </submittedName>
</protein>
<feature type="domain" description="Cytochrome c" evidence="12">
    <location>
        <begin position="216"/>
        <end position="379"/>
    </location>
</feature>
<dbReference type="Gene3D" id="1.10.760.10">
    <property type="entry name" value="Cytochrome c-like domain"/>
    <property type="match status" value="2"/>
</dbReference>
<reference evidence="13 14" key="1">
    <citation type="journal article" date="2024" name="Microbiology">
        <title>Methylomarinum rosea sp. nov., a novel halophilic methanotrophic bacterium from the hypersaline Lake Elton.</title>
        <authorList>
            <person name="Suleimanov R.Z."/>
            <person name="Oshkin I.Y."/>
            <person name="Danilova O.V."/>
            <person name="Suzina N.E."/>
            <person name="Dedysh S.N."/>
        </authorList>
    </citation>
    <scope>NUCLEOTIDE SEQUENCE [LARGE SCALE GENOMIC DNA]</scope>
    <source>
        <strain evidence="13 14">Ch1-1</strain>
    </source>
</reference>
<keyword evidence="14" id="KW-1185">Reference proteome</keyword>
<evidence type="ECO:0000256" key="11">
    <source>
        <dbReference type="SAM" id="SignalP"/>
    </source>
</evidence>
<comment type="cofactor">
    <cofactor evidence="8">
        <name>heme</name>
        <dbReference type="ChEBI" id="CHEBI:30413"/>
    </cofactor>
    <text evidence="8">Binds 2 heme groups.</text>
</comment>
<dbReference type="Proteomes" id="UP001225378">
    <property type="component" value="Chromosome"/>
</dbReference>
<feature type="binding site" description="axial binding residue" evidence="9">
    <location>
        <position position="102"/>
    </location>
    <ligand>
        <name>heme c</name>
        <dbReference type="ChEBI" id="CHEBI:61717"/>
        <label>1</label>
    </ligand>
    <ligandPart>
        <name>Fe</name>
        <dbReference type="ChEBI" id="CHEBI:18248"/>
    </ligandPart>
</feature>
<keyword evidence="4 11" id="KW-0732">Signal</keyword>
<keyword evidence="5" id="KW-0574">Periplasm</keyword>
<dbReference type="PIRSF" id="PIRSF000294">
    <property type="entry name" value="Cytochrome-c_peroxidase"/>
    <property type="match status" value="1"/>
</dbReference>
<sequence>MRLILTLTLSVTPLFAFSQNSVTSSTAEPPPVSSAAQPSDTPLLGLPPVPIPTDNPQSAEKIALGDKLYHDRRFSADGNVSCATCHAEEKAFTDGLPVSTGHHGLQGTRNAPTVLNAAFYTSQFWDGREPDLESQSKQPFINPVEGGLKNHQPILQIVRSDPDYKAAFVSVFGVGGEQLTMDHVAKAIASFERTLVSGDSPFDRYYFNNDNSALSEAQVRGFQLFIGQGRCVSCHTIEQDRALFTDSRFHNIGIGINSIQQDVPRLATAFLEAKNQGEEVDTMVLTNRKSSELGRFAVTDRLSEMGAFKTPTLRNVALTAPYMHDGSLKTLKEVVIHYNNGGVTPAGAKVNAFLSGGIRPLNLTDAQIDDLVAFLQALTSPQIAQQTKSATPQ</sequence>
<dbReference type="EMBL" id="CP157743">
    <property type="protein sequence ID" value="XBS20581.1"/>
    <property type="molecule type" value="Genomic_DNA"/>
</dbReference>
<feature type="signal peptide" evidence="11">
    <location>
        <begin position="1"/>
        <end position="18"/>
    </location>
</feature>
<gene>
    <name evidence="13" type="ORF">Q9L42_019925</name>
</gene>
<feature type="binding site" description="axial binding residue" evidence="9">
    <location>
        <position position="235"/>
    </location>
    <ligand>
        <name>heme c</name>
        <dbReference type="ChEBI" id="CHEBI:61717"/>
        <label>2</label>
    </ligand>
    <ligandPart>
        <name>Fe</name>
        <dbReference type="ChEBI" id="CHEBI:18248"/>
    </ligandPart>
</feature>
<keyword evidence="13" id="KW-0575">Peroxidase</keyword>
<comment type="subcellular location">
    <subcellularLocation>
        <location evidence="1">Periplasm</location>
    </subcellularLocation>
</comment>
<evidence type="ECO:0000256" key="5">
    <source>
        <dbReference type="ARBA" id="ARBA00022764"/>
    </source>
</evidence>
<accession>A0AAU7NU97</accession>
<evidence type="ECO:0000259" key="12">
    <source>
        <dbReference type="PROSITE" id="PS51007"/>
    </source>
</evidence>
<feature type="chain" id="PRO_5043582751" evidence="11">
    <location>
        <begin position="19"/>
        <end position="393"/>
    </location>
</feature>
<dbReference type="PANTHER" id="PTHR30600">
    <property type="entry name" value="CYTOCHROME C PEROXIDASE-RELATED"/>
    <property type="match status" value="1"/>
</dbReference>
<evidence type="ECO:0000256" key="3">
    <source>
        <dbReference type="ARBA" id="ARBA00022723"/>
    </source>
</evidence>
<proteinExistence type="predicted"/>
<evidence type="ECO:0000256" key="6">
    <source>
        <dbReference type="ARBA" id="ARBA00023002"/>
    </source>
</evidence>
<feature type="binding site" description="covalent" evidence="8">
    <location>
        <position position="234"/>
    </location>
    <ligand>
        <name>heme c</name>
        <dbReference type="ChEBI" id="CHEBI:61717"/>
        <label>2</label>
    </ligand>
</feature>